<dbReference type="Gene3D" id="3.50.50.60">
    <property type="entry name" value="FAD/NAD(P)-binding domain"/>
    <property type="match status" value="1"/>
</dbReference>
<dbReference type="AlphaFoldDB" id="A0A160TUF0"/>
<dbReference type="PROSITE" id="PS00624">
    <property type="entry name" value="GMC_OXRED_2"/>
    <property type="match status" value="1"/>
</dbReference>
<dbReference type="Pfam" id="PF05199">
    <property type="entry name" value="GMC_oxred_C"/>
    <property type="match status" value="1"/>
</dbReference>
<keyword evidence="3" id="KW-0285">Flavoprotein</keyword>
<name>A0A160TUF0_9ZZZZ</name>
<organism evidence="6">
    <name type="scientific">hydrothermal vent metagenome</name>
    <dbReference type="NCBI Taxonomy" id="652676"/>
    <lineage>
        <taxon>unclassified sequences</taxon>
        <taxon>metagenomes</taxon>
        <taxon>ecological metagenomes</taxon>
    </lineage>
</organism>
<gene>
    <name evidence="6" type="ORF">MGWOODY_XGa2907</name>
</gene>
<keyword evidence="4" id="KW-0274">FAD</keyword>
<dbReference type="Pfam" id="PF00732">
    <property type="entry name" value="GMC_oxred_N"/>
    <property type="match status" value="1"/>
</dbReference>
<evidence type="ECO:0000313" key="6">
    <source>
        <dbReference type="EMBL" id="CUS53836.1"/>
    </source>
</evidence>
<feature type="domain" description="Glucose-methanol-choline oxidoreductase N-terminal" evidence="5">
    <location>
        <begin position="243"/>
        <end position="257"/>
    </location>
</feature>
<dbReference type="InterPro" id="IPR000172">
    <property type="entry name" value="GMC_OxRdtase_N"/>
</dbReference>
<dbReference type="GO" id="GO:0008812">
    <property type="term" value="F:choline dehydrogenase activity"/>
    <property type="evidence" value="ECO:0007669"/>
    <property type="project" value="UniProtKB-EC"/>
</dbReference>
<dbReference type="PANTHER" id="PTHR11552:SF147">
    <property type="entry name" value="CHOLINE DEHYDROGENASE, MITOCHONDRIAL"/>
    <property type="match status" value="1"/>
</dbReference>
<dbReference type="EC" id="1.1.99.1" evidence="6"/>
<dbReference type="Gene3D" id="3.30.410.40">
    <property type="match status" value="1"/>
</dbReference>
<evidence type="ECO:0000256" key="2">
    <source>
        <dbReference type="ARBA" id="ARBA00010790"/>
    </source>
</evidence>
<keyword evidence="6" id="KW-0560">Oxidoreductase</keyword>
<dbReference type="InterPro" id="IPR012132">
    <property type="entry name" value="GMC_OxRdtase"/>
</dbReference>
<proteinExistence type="inferred from homology"/>
<comment type="cofactor">
    <cofactor evidence="1">
        <name>FAD</name>
        <dbReference type="ChEBI" id="CHEBI:57692"/>
    </cofactor>
</comment>
<dbReference type="GO" id="GO:0050660">
    <property type="term" value="F:flavin adenine dinucleotide binding"/>
    <property type="evidence" value="ECO:0007669"/>
    <property type="project" value="InterPro"/>
</dbReference>
<evidence type="ECO:0000256" key="1">
    <source>
        <dbReference type="ARBA" id="ARBA00001974"/>
    </source>
</evidence>
<evidence type="ECO:0000259" key="5">
    <source>
        <dbReference type="PROSITE" id="PS00624"/>
    </source>
</evidence>
<accession>A0A160TUF0</accession>
<dbReference type="SUPFAM" id="SSF51905">
    <property type="entry name" value="FAD/NAD(P)-binding domain"/>
    <property type="match status" value="1"/>
</dbReference>
<dbReference type="InterPro" id="IPR036188">
    <property type="entry name" value="FAD/NAD-bd_sf"/>
</dbReference>
<evidence type="ECO:0000256" key="3">
    <source>
        <dbReference type="ARBA" id="ARBA00022630"/>
    </source>
</evidence>
<protein>
    <submittedName>
        <fullName evidence="6">Choline dehydrogenase</fullName>
        <ecNumber evidence="6">1.1.99.1</ecNumber>
    </submittedName>
</protein>
<dbReference type="SUPFAM" id="SSF54373">
    <property type="entry name" value="FAD-linked reductases, C-terminal domain"/>
    <property type="match status" value="1"/>
</dbReference>
<reference evidence="6" key="1">
    <citation type="submission" date="2015-10" db="EMBL/GenBank/DDBJ databases">
        <authorList>
            <person name="Gilbert D.G."/>
        </authorList>
    </citation>
    <scope>NUCLEOTIDE SEQUENCE</scope>
</reference>
<dbReference type="PIRSF" id="PIRSF000137">
    <property type="entry name" value="Alcohol_oxidase"/>
    <property type="match status" value="1"/>
</dbReference>
<dbReference type="PANTHER" id="PTHR11552">
    <property type="entry name" value="GLUCOSE-METHANOL-CHOLINE GMC OXIDOREDUCTASE"/>
    <property type="match status" value="1"/>
</dbReference>
<dbReference type="EMBL" id="CZRL01000098">
    <property type="protein sequence ID" value="CUS53836.1"/>
    <property type="molecule type" value="Genomic_DNA"/>
</dbReference>
<evidence type="ECO:0000256" key="4">
    <source>
        <dbReference type="ARBA" id="ARBA00022827"/>
    </source>
</evidence>
<sequence length="504" mass="54096">MNGTDLIIVGGGSAGAALAGLIARDQSVRVLLLEAGPDYGHQRAGQWPSDLLDAREIPQSHQWGYRGRNHATHAELSTYDRARVIGGCSAHNGCVGLYGHRRDYDAWAELGNPGWDWLSIEPAIKRAIAMLRVRIPDTAELTPFQAAFLEGAQSAGVPRVADLNDPYDTQGVAPSPTNIVEGTRWNSAFAYLDPVRDQSNLTVLGHATVEHLLINSGRVSGVHASVDGAGQDIHAERVILAAGAYGSPTILLHSGIGDPMELESAGVACHHPLPGVGKHLTDHPIIDLKLKPSQILIEQMNDFAASGWLPDEQVLLKARSSGCAEAFDLHLFAVSHRDPGTGEWSLVLPISCMDPHSRGALRLSASGHADDVEIDHGFLSDSSGHDRTVLADGVELGRQIARSMMRQGFISDISSPPDDCTGQALWNHIDRSVSIYYHPSSTCRMGPERDALAVVDEVGAVRGMEGLFICDASIFPNVMRSNTNLPAVALAEHMAPILGNWKKD</sequence>
<dbReference type="InterPro" id="IPR007867">
    <property type="entry name" value="GMC_OxRtase_C"/>
</dbReference>
<comment type="similarity">
    <text evidence="2">Belongs to the GMC oxidoreductase family.</text>
</comment>